<name>A0A1N7CSB5_9EURY</name>
<accession>A0A1N7CSB5</accession>
<dbReference type="GO" id="GO:0016212">
    <property type="term" value="F:kynurenine-oxoglutarate transaminase activity"/>
    <property type="evidence" value="ECO:0007669"/>
    <property type="project" value="TreeGrafter"/>
</dbReference>
<dbReference type="InterPro" id="IPR015421">
    <property type="entry name" value="PyrdxlP-dep_Trfase_major"/>
</dbReference>
<evidence type="ECO:0000256" key="3">
    <source>
        <dbReference type="ARBA" id="ARBA00022679"/>
    </source>
</evidence>
<dbReference type="OrthoDB" id="372018at2157"/>
<reference evidence="8" key="1">
    <citation type="submission" date="2017-01" db="EMBL/GenBank/DDBJ databases">
        <authorList>
            <person name="Varghese N."/>
            <person name="Submissions S."/>
        </authorList>
    </citation>
    <scope>NUCLEOTIDE SEQUENCE [LARGE SCALE GENOMIC DNA]</scope>
    <source>
        <strain evidence="8">CGMCC 1.7737</strain>
    </source>
</reference>
<dbReference type="InterPro" id="IPR004839">
    <property type="entry name" value="Aminotransferase_I/II_large"/>
</dbReference>
<dbReference type="Proteomes" id="UP000186914">
    <property type="component" value="Unassembled WGS sequence"/>
</dbReference>
<evidence type="ECO:0000313" key="7">
    <source>
        <dbReference type="EMBL" id="SIR66364.1"/>
    </source>
</evidence>
<comment type="cofactor">
    <cofactor evidence="1 5">
        <name>pyridoxal 5'-phosphate</name>
        <dbReference type="ChEBI" id="CHEBI:597326"/>
    </cofactor>
</comment>
<evidence type="ECO:0000256" key="4">
    <source>
        <dbReference type="ARBA" id="ARBA00022898"/>
    </source>
</evidence>
<comment type="similarity">
    <text evidence="5">Belongs to the class-I pyridoxal-phosphate-dependent aminotransferase family.</text>
</comment>
<dbReference type="PANTHER" id="PTHR43807">
    <property type="entry name" value="FI04487P"/>
    <property type="match status" value="1"/>
</dbReference>
<gene>
    <name evidence="7" type="ORF">SAMN05421858_3213</name>
</gene>
<dbReference type="CDD" id="cd00609">
    <property type="entry name" value="AAT_like"/>
    <property type="match status" value="1"/>
</dbReference>
<dbReference type="InterPro" id="IPR015424">
    <property type="entry name" value="PyrdxlP-dep_Trfase"/>
</dbReference>
<evidence type="ECO:0000256" key="2">
    <source>
        <dbReference type="ARBA" id="ARBA00022576"/>
    </source>
</evidence>
<keyword evidence="4" id="KW-0663">Pyridoxal phosphate</keyword>
<dbReference type="SUPFAM" id="SSF53383">
    <property type="entry name" value="PLP-dependent transferases"/>
    <property type="match status" value="1"/>
</dbReference>
<dbReference type="Gene3D" id="3.40.640.10">
    <property type="entry name" value="Type I PLP-dependent aspartate aminotransferase-like (Major domain)"/>
    <property type="match status" value="1"/>
</dbReference>
<dbReference type="GO" id="GO:0005737">
    <property type="term" value="C:cytoplasm"/>
    <property type="evidence" value="ECO:0007669"/>
    <property type="project" value="TreeGrafter"/>
</dbReference>
<keyword evidence="8" id="KW-1185">Reference proteome</keyword>
<sequence length="387" mass="43121">MVDTDKQGLQFEGSRTKSVNESVIREMTREALAAGAINLSQGIPDEDETPKRVKEAAQQAIVSNSQYTITWGLPELRQQISEKYYDWKGVQYDSETEVTITCGTSEAVMSALLAFCGDGDKVLYFEPTYESYIPAINFAGAEGVPLDITEDLMLDAEELQNAAEDASLLILNTPQNPTGKVFSRTELEIIADVAADENLIVVTDEIYEHIVFDSDYVSPVEVGDLADRTIVCTGLSKTYSVTGWRVGIALAPEPLSRELRKIHDYTSICAPTPFQVAGVEAYSLPEEYYSELSDSYRERRELLYDGLCDVGLNPVKPDGAYYMMVRYNTDDDDVAFAKKLIQRAGVATVPGSSFYTDGSADWIRFTFSRNEETLTQAVNQLADHRWW</sequence>
<keyword evidence="2 5" id="KW-0032">Aminotransferase</keyword>
<keyword evidence="3 5" id="KW-0808">Transferase</keyword>
<feature type="domain" description="Aminotransferase class I/classII large" evidence="6">
    <location>
        <begin position="37"/>
        <end position="380"/>
    </location>
</feature>
<evidence type="ECO:0000256" key="1">
    <source>
        <dbReference type="ARBA" id="ARBA00001933"/>
    </source>
</evidence>
<dbReference type="PANTHER" id="PTHR43807:SF20">
    <property type="entry name" value="FI04487P"/>
    <property type="match status" value="1"/>
</dbReference>
<organism evidence="7 8">
    <name type="scientific">Haladaptatus litoreus</name>
    <dbReference type="NCBI Taxonomy" id="553468"/>
    <lineage>
        <taxon>Archaea</taxon>
        <taxon>Methanobacteriati</taxon>
        <taxon>Methanobacteriota</taxon>
        <taxon>Stenosarchaea group</taxon>
        <taxon>Halobacteria</taxon>
        <taxon>Halobacteriales</taxon>
        <taxon>Haladaptataceae</taxon>
        <taxon>Haladaptatus</taxon>
    </lineage>
</organism>
<dbReference type="InterPro" id="IPR004838">
    <property type="entry name" value="NHTrfase_class1_PyrdxlP-BS"/>
</dbReference>
<dbReference type="Gene3D" id="3.90.1150.10">
    <property type="entry name" value="Aspartate Aminotransferase, domain 1"/>
    <property type="match status" value="1"/>
</dbReference>
<dbReference type="RefSeq" id="WP_076431155.1">
    <property type="nucleotide sequence ID" value="NZ_FTNO01000003.1"/>
</dbReference>
<protein>
    <recommendedName>
        <fullName evidence="5">Aminotransferase</fullName>
        <ecNumber evidence="5">2.6.1.-</ecNumber>
    </recommendedName>
</protein>
<dbReference type="GO" id="GO:0030170">
    <property type="term" value="F:pyridoxal phosphate binding"/>
    <property type="evidence" value="ECO:0007669"/>
    <property type="project" value="InterPro"/>
</dbReference>
<proteinExistence type="inferred from homology"/>
<dbReference type="AlphaFoldDB" id="A0A1N7CSB5"/>
<dbReference type="InterPro" id="IPR051326">
    <property type="entry name" value="Kynurenine-oxoglutarate_AT"/>
</dbReference>
<dbReference type="InterPro" id="IPR015422">
    <property type="entry name" value="PyrdxlP-dep_Trfase_small"/>
</dbReference>
<dbReference type="EMBL" id="FTNO01000003">
    <property type="protein sequence ID" value="SIR66364.1"/>
    <property type="molecule type" value="Genomic_DNA"/>
</dbReference>
<evidence type="ECO:0000256" key="5">
    <source>
        <dbReference type="RuleBase" id="RU000481"/>
    </source>
</evidence>
<dbReference type="PROSITE" id="PS00105">
    <property type="entry name" value="AA_TRANSFER_CLASS_1"/>
    <property type="match status" value="1"/>
</dbReference>
<evidence type="ECO:0000259" key="6">
    <source>
        <dbReference type="Pfam" id="PF00155"/>
    </source>
</evidence>
<dbReference type="EC" id="2.6.1.-" evidence="5"/>
<dbReference type="Pfam" id="PF00155">
    <property type="entry name" value="Aminotran_1_2"/>
    <property type="match status" value="1"/>
</dbReference>
<evidence type="ECO:0000313" key="8">
    <source>
        <dbReference type="Proteomes" id="UP000186914"/>
    </source>
</evidence>